<gene>
    <name evidence="1" type="ORF">CVLEPA_LOCUS23792</name>
</gene>
<dbReference type="SUPFAM" id="SSF48371">
    <property type="entry name" value="ARM repeat"/>
    <property type="match status" value="1"/>
</dbReference>
<accession>A0ABP0GHH6</accession>
<dbReference type="PANTHER" id="PTHR46263">
    <property type="entry name" value="ARMADILLO REPEAT-CONTAINING PROTEIN 7"/>
    <property type="match status" value="1"/>
</dbReference>
<evidence type="ECO:0008006" key="3">
    <source>
        <dbReference type="Google" id="ProtNLM"/>
    </source>
</evidence>
<dbReference type="InterPro" id="IPR042462">
    <property type="entry name" value="ARMC7"/>
</dbReference>
<dbReference type="Proteomes" id="UP001642483">
    <property type="component" value="Unassembled WGS sequence"/>
</dbReference>
<protein>
    <recommendedName>
        <fullName evidence="3">Armadillo repeat-containing protein 7</fullName>
    </recommendedName>
</protein>
<proteinExistence type="predicted"/>
<dbReference type="EMBL" id="CAWYQH010000119">
    <property type="protein sequence ID" value="CAK8691209.1"/>
    <property type="molecule type" value="Genomic_DNA"/>
</dbReference>
<dbReference type="InterPro" id="IPR016024">
    <property type="entry name" value="ARM-type_fold"/>
</dbReference>
<sequence>MFSSFERLKRKTTSKDLNRSDYLQALVTEFQETQDNSAKEQVLANLANFAYDPINYQYLRDLRVIDLFIDCIDIDEDVNGSIVEYGIGGLCNLAPEPENRQLILDHPASIENAIRCLSSSVEETVLSAITLLMQLVIPDSRSRIVTTAVVECMQNFATMQNARYRNLAIIFLEDYCSAEERALATQGTSGQYLYIPVPKK</sequence>
<keyword evidence="2" id="KW-1185">Reference proteome</keyword>
<evidence type="ECO:0000313" key="1">
    <source>
        <dbReference type="EMBL" id="CAK8691209.1"/>
    </source>
</evidence>
<dbReference type="InterPro" id="IPR011989">
    <property type="entry name" value="ARM-like"/>
</dbReference>
<evidence type="ECO:0000313" key="2">
    <source>
        <dbReference type="Proteomes" id="UP001642483"/>
    </source>
</evidence>
<reference evidence="1 2" key="1">
    <citation type="submission" date="2024-02" db="EMBL/GenBank/DDBJ databases">
        <authorList>
            <person name="Daric V."/>
            <person name="Darras S."/>
        </authorList>
    </citation>
    <scope>NUCLEOTIDE SEQUENCE [LARGE SCALE GENOMIC DNA]</scope>
</reference>
<dbReference type="Gene3D" id="1.25.10.10">
    <property type="entry name" value="Leucine-rich Repeat Variant"/>
    <property type="match status" value="1"/>
</dbReference>
<dbReference type="PANTHER" id="PTHR46263:SF1">
    <property type="entry name" value="ARMADILLO REPEAT-CONTAINING PROTEIN 7"/>
    <property type="match status" value="1"/>
</dbReference>
<organism evidence="1 2">
    <name type="scientific">Clavelina lepadiformis</name>
    <name type="common">Light-bulb sea squirt</name>
    <name type="synonym">Ascidia lepadiformis</name>
    <dbReference type="NCBI Taxonomy" id="159417"/>
    <lineage>
        <taxon>Eukaryota</taxon>
        <taxon>Metazoa</taxon>
        <taxon>Chordata</taxon>
        <taxon>Tunicata</taxon>
        <taxon>Ascidiacea</taxon>
        <taxon>Aplousobranchia</taxon>
        <taxon>Clavelinidae</taxon>
        <taxon>Clavelina</taxon>
    </lineage>
</organism>
<comment type="caution">
    <text evidence="1">The sequence shown here is derived from an EMBL/GenBank/DDBJ whole genome shotgun (WGS) entry which is preliminary data.</text>
</comment>
<name>A0ABP0GHH6_CLALP</name>